<dbReference type="Gene3D" id="3.40.630.30">
    <property type="match status" value="1"/>
</dbReference>
<organism evidence="2 3">
    <name type="scientific">Geotalea uraniireducens</name>
    <dbReference type="NCBI Taxonomy" id="351604"/>
    <lineage>
        <taxon>Bacteria</taxon>
        <taxon>Pseudomonadati</taxon>
        <taxon>Thermodesulfobacteriota</taxon>
        <taxon>Desulfuromonadia</taxon>
        <taxon>Geobacterales</taxon>
        <taxon>Geobacteraceae</taxon>
        <taxon>Geotalea</taxon>
    </lineage>
</organism>
<sequence length="286" mass="30957">MSDVLERIGSSLVQHGPHNNRVYLMKLEAGDYPGIIGRLDALATGRGYDKIFAKVPERALSGFLDNGYRLEAAIPDFFADGSAACFLGKYLDTARQDERQPVLVEEILATARRQEPMATARPLPEGFACRLAGEGDVTAMAAVYRQVFASYPFPIHDPAFIRAAMGDATLYCGVWHAGRLAALSSAEMDPASGAAEMTDFATLPEYRGQGLALYLLRQLETAMAFRGIRSLFTIARAYSFGMNITFARNGYRFGGTLPANTNIAGALESMNVWYKSLPTATGDGAA</sequence>
<dbReference type="EMBL" id="AP027151">
    <property type="protein sequence ID" value="BDV44645.1"/>
    <property type="molecule type" value="Genomic_DNA"/>
</dbReference>
<dbReference type="SUPFAM" id="SSF55729">
    <property type="entry name" value="Acyl-CoA N-acyltransferases (Nat)"/>
    <property type="match status" value="1"/>
</dbReference>
<dbReference type="InterPro" id="IPR016181">
    <property type="entry name" value="Acyl_CoA_acyltransferase"/>
</dbReference>
<proteinExistence type="predicted"/>
<protein>
    <submittedName>
        <fullName evidence="2">Beta-lysine N-acetyltransferase</fullName>
    </submittedName>
</protein>
<evidence type="ECO:0000259" key="1">
    <source>
        <dbReference type="PROSITE" id="PS51186"/>
    </source>
</evidence>
<dbReference type="Pfam" id="PF00583">
    <property type="entry name" value="Acetyltransf_1"/>
    <property type="match status" value="1"/>
</dbReference>
<dbReference type="RefSeq" id="WP_282000739.1">
    <property type="nucleotide sequence ID" value="NZ_AP027151.1"/>
</dbReference>
<keyword evidence="3" id="KW-1185">Reference proteome</keyword>
<reference evidence="2 3" key="1">
    <citation type="submission" date="2022-12" db="EMBL/GenBank/DDBJ databases">
        <title>Polyphasic characterization of Geotalea uranireducens NIT-SL11 newly isolated from a complex of sewage sludge and microbially reduced graphene oxide.</title>
        <authorList>
            <person name="Xie L."/>
            <person name="Yoshida N."/>
            <person name="Meng L."/>
        </authorList>
    </citation>
    <scope>NUCLEOTIDE SEQUENCE [LARGE SCALE GENOMIC DNA]</scope>
    <source>
        <strain evidence="2 3">NIT-SL11</strain>
    </source>
</reference>
<dbReference type="NCBIfam" id="TIGR03827">
    <property type="entry name" value="GNAT_ablB"/>
    <property type="match status" value="1"/>
</dbReference>
<dbReference type="InterPro" id="IPR022525">
    <property type="entry name" value="GNAT_AblB"/>
</dbReference>
<gene>
    <name evidence="2" type="ORF">GURASL_35680</name>
</gene>
<dbReference type="InterPro" id="IPR000182">
    <property type="entry name" value="GNAT_dom"/>
</dbReference>
<accession>A0ABM8EQ86</accession>
<name>A0ABM8EQ86_9BACT</name>
<evidence type="ECO:0000313" key="2">
    <source>
        <dbReference type="EMBL" id="BDV44645.1"/>
    </source>
</evidence>
<feature type="domain" description="N-acetyltransferase" evidence="1">
    <location>
        <begin position="127"/>
        <end position="278"/>
    </location>
</feature>
<dbReference type="Proteomes" id="UP001317705">
    <property type="component" value="Chromosome"/>
</dbReference>
<dbReference type="CDD" id="cd04301">
    <property type="entry name" value="NAT_SF"/>
    <property type="match status" value="1"/>
</dbReference>
<evidence type="ECO:0000313" key="3">
    <source>
        <dbReference type="Proteomes" id="UP001317705"/>
    </source>
</evidence>
<dbReference type="PROSITE" id="PS51186">
    <property type="entry name" value="GNAT"/>
    <property type="match status" value="1"/>
</dbReference>